<dbReference type="STRING" id="231916.A0A409VIN8"/>
<dbReference type="SUPFAM" id="SSF54626">
    <property type="entry name" value="Chalcone isomerase"/>
    <property type="match status" value="1"/>
</dbReference>
<dbReference type="OrthoDB" id="18193at2759"/>
<proteinExistence type="predicted"/>
<dbReference type="EMBL" id="NHYE01005638">
    <property type="protein sequence ID" value="PPQ66121.1"/>
    <property type="molecule type" value="Genomic_DNA"/>
</dbReference>
<accession>A0A409VIN8</accession>
<dbReference type="InParanoid" id="A0A409VIN8"/>
<evidence type="ECO:0000259" key="1">
    <source>
        <dbReference type="Pfam" id="PF16035"/>
    </source>
</evidence>
<dbReference type="InterPro" id="IPR016088">
    <property type="entry name" value="Chalcone_isomerase_3-sand"/>
</dbReference>
<keyword evidence="3" id="KW-1185">Reference proteome</keyword>
<comment type="caution">
    <text evidence="2">The sequence shown here is derived from an EMBL/GenBank/DDBJ whole genome shotgun (WGS) entry which is preliminary data.</text>
</comment>
<protein>
    <recommendedName>
        <fullName evidence="1">Chalcone isomerase domain-containing protein</fullName>
    </recommendedName>
</protein>
<reference evidence="2 3" key="1">
    <citation type="journal article" date="2018" name="Evol. Lett.">
        <title>Horizontal gene cluster transfer increased hallucinogenic mushroom diversity.</title>
        <authorList>
            <person name="Reynolds H.T."/>
            <person name="Vijayakumar V."/>
            <person name="Gluck-Thaler E."/>
            <person name="Korotkin H.B."/>
            <person name="Matheny P.B."/>
            <person name="Slot J.C."/>
        </authorList>
    </citation>
    <scope>NUCLEOTIDE SEQUENCE [LARGE SCALE GENOMIC DNA]</scope>
    <source>
        <strain evidence="2 3">SRW20</strain>
    </source>
</reference>
<dbReference type="PANTHER" id="PTHR47284:SF3">
    <property type="entry name" value="FATTY-ACID-BINDING PROTEIN 2"/>
    <property type="match status" value="1"/>
</dbReference>
<evidence type="ECO:0000313" key="2">
    <source>
        <dbReference type="EMBL" id="PPQ66121.1"/>
    </source>
</evidence>
<dbReference type="InterPro" id="IPR036298">
    <property type="entry name" value="Chalcone_isomerase_sf"/>
</dbReference>
<organism evidence="2 3">
    <name type="scientific">Gymnopilus dilepis</name>
    <dbReference type="NCBI Taxonomy" id="231916"/>
    <lineage>
        <taxon>Eukaryota</taxon>
        <taxon>Fungi</taxon>
        <taxon>Dikarya</taxon>
        <taxon>Basidiomycota</taxon>
        <taxon>Agaricomycotina</taxon>
        <taxon>Agaricomycetes</taxon>
        <taxon>Agaricomycetidae</taxon>
        <taxon>Agaricales</taxon>
        <taxon>Agaricineae</taxon>
        <taxon>Hymenogastraceae</taxon>
        <taxon>Gymnopilus</taxon>
    </lineage>
</organism>
<dbReference type="Pfam" id="PF16035">
    <property type="entry name" value="Chalcone_2"/>
    <property type="match status" value="1"/>
</dbReference>
<dbReference type="GO" id="GO:0016872">
    <property type="term" value="F:intramolecular lyase activity"/>
    <property type="evidence" value="ECO:0007669"/>
    <property type="project" value="InterPro"/>
</dbReference>
<sequence length="281" mass="31101">MSFSYSIARCSRALVRSPTRFVSSSSALPRPRNNLRRNFFWGAAFAATACLTLTSNRTYLDSEHVPQKTSLDGKPTEDSIVDPATSISFPKVMRVPSKMAIPPLTLVGLGVRTVSFLGVKVYSVAFYADLNDTKLRIPLDMSPEEKVKHIVENTACVIRIVPTRSTSYTHLRDAFMRALQARLSRGVQDGTVTEEIVQKTASPLRTLKGLFPNSALAKHTPLDIFLAPPTPNQPRALVFRDLGSIESDWVAKEFVLNYFGTEAPSPALKTSVFSFLESFQK</sequence>
<dbReference type="Gene3D" id="3.50.70.10">
    <property type="match status" value="1"/>
</dbReference>
<dbReference type="Proteomes" id="UP000284706">
    <property type="component" value="Unassembled WGS sequence"/>
</dbReference>
<dbReference type="AlphaFoldDB" id="A0A409VIN8"/>
<feature type="domain" description="Chalcone isomerase" evidence="1">
    <location>
        <begin position="104"/>
        <end position="272"/>
    </location>
</feature>
<evidence type="ECO:0000313" key="3">
    <source>
        <dbReference type="Proteomes" id="UP000284706"/>
    </source>
</evidence>
<name>A0A409VIN8_9AGAR</name>
<dbReference type="InterPro" id="IPR016087">
    <property type="entry name" value="Chalcone_isomerase"/>
</dbReference>
<gene>
    <name evidence="2" type="ORF">CVT26_010922</name>
</gene>
<dbReference type="PANTHER" id="PTHR47284">
    <property type="entry name" value="FATTY-ACID-BINDING PROTEIN 2"/>
    <property type="match status" value="1"/>
</dbReference>